<reference evidence="1 2" key="1">
    <citation type="journal article" date="2024" name="Plant Biotechnol. J.">
        <title>Genome and CRISPR/Cas9 system of a widespread forest tree (Populus alba) in the world.</title>
        <authorList>
            <person name="Liu Y.J."/>
            <person name="Jiang P.F."/>
            <person name="Han X.M."/>
            <person name="Li X.Y."/>
            <person name="Wang H.M."/>
            <person name="Wang Y.J."/>
            <person name="Wang X.X."/>
            <person name="Zeng Q.Y."/>
        </authorList>
    </citation>
    <scope>NUCLEOTIDE SEQUENCE [LARGE SCALE GENOMIC DNA]</scope>
    <source>
        <strain evidence="2">cv. PAL-ZL1</strain>
    </source>
</reference>
<accession>A0ACC4AH32</accession>
<evidence type="ECO:0000313" key="1">
    <source>
        <dbReference type="EMBL" id="KAL3565472.1"/>
    </source>
</evidence>
<gene>
    <name evidence="1" type="ORF">D5086_033518</name>
</gene>
<dbReference type="Proteomes" id="UP000309997">
    <property type="component" value="Unassembled WGS sequence"/>
</dbReference>
<protein>
    <submittedName>
        <fullName evidence="1">Uncharacterized protein</fullName>
    </submittedName>
</protein>
<comment type="caution">
    <text evidence="1">The sequence shown here is derived from an EMBL/GenBank/DDBJ whole genome shotgun (WGS) entry which is preliminary data.</text>
</comment>
<name>A0ACC4AH32_POPAL</name>
<dbReference type="EMBL" id="RCHU02000019">
    <property type="protein sequence ID" value="KAL3565472.1"/>
    <property type="molecule type" value="Genomic_DNA"/>
</dbReference>
<keyword evidence="2" id="KW-1185">Reference proteome</keyword>
<evidence type="ECO:0000313" key="2">
    <source>
        <dbReference type="Proteomes" id="UP000309997"/>
    </source>
</evidence>
<sequence length="156" mass="17641">MELPMNAKPMNEDNPIHYTFLCSKHTRPGSLRTYVYEGVRDTSLPNTFVVDIGQLVNADIVLTTYDVLKEDLSHDSGRHILRFQKRGVGVLLVGKSCALWTWYMSMTIFSVLEQNKDSTGELIRKIEEAVSGALNNSRSSRIASRYVSQLPVYLDV</sequence>
<proteinExistence type="predicted"/>
<organism evidence="1 2">
    <name type="scientific">Populus alba</name>
    <name type="common">White poplar</name>
    <dbReference type="NCBI Taxonomy" id="43335"/>
    <lineage>
        <taxon>Eukaryota</taxon>
        <taxon>Viridiplantae</taxon>
        <taxon>Streptophyta</taxon>
        <taxon>Embryophyta</taxon>
        <taxon>Tracheophyta</taxon>
        <taxon>Spermatophyta</taxon>
        <taxon>Magnoliopsida</taxon>
        <taxon>eudicotyledons</taxon>
        <taxon>Gunneridae</taxon>
        <taxon>Pentapetalae</taxon>
        <taxon>rosids</taxon>
        <taxon>fabids</taxon>
        <taxon>Malpighiales</taxon>
        <taxon>Salicaceae</taxon>
        <taxon>Saliceae</taxon>
        <taxon>Populus</taxon>
    </lineage>
</organism>